<keyword evidence="2" id="KW-1185">Reference proteome</keyword>
<gene>
    <name evidence="1" type="ORF">SAMN05444158_1518</name>
</gene>
<evidence type="ECO:0000313" key="1">
    <source>
        <dbReference type="EMBL" id="SDS26405.1"/>
    </source>
</evidence>
<accession>A0A1H1QSL7</accession>
<reference evidence="2" key="1">
    <citation type="submission" date="2016-10" db="EMBL/GenBank/DDBJ databases">
        <authorList>
            <person name="Varghese N."/>
            <person name="Submissions S."/>
        </authorList>
    </citation>
    <scope>NUCLEOTIDE SEQUENCE [LARGE SCALE GENOMIC DNA]</scope>
    <source>
        <strain evidence="2">GAS369</strain>
    </source>
</reference>
<name>A0A1H1QSL7_9BRAD</name>
<dbReference type="RefSeq" id="WP_100381683.1">
    <property type="nucleotide sequence ID" value="NZ_LT629750.1"/>
</dbReference>
<proteinExistence type="predicted"/>
<organism evidence="1 2">
    <name type="scientific">Bradyrhizobium canariense</name>
    <dbReference type="NCBI Taxonomy" id="255045"/>
    <lineage>
        <taxon>Bacteria</taxon>
        <taxon>Pseudomonadati</taxon>
        <taxon>Pseudomonadota</taxon>
        <taxon>Alphaproteobacteria</taxon>
        <taxon>Hyphomicrobiales</taxon>
        <taxon>Nitrobacteraceae</taxon>
        <taxon>Bradyrhizobium</taxon>
    </lineage>
</organism>
<protein>
    <submittedName>
        <fullName evidence="1">Uncharacterized protein</fullName>
    </submittedName>
</protein>
<dbReference type="AlphaFoldDB" id="A0A1H1QSL7"/>
<evidence type="ECO:0000313" key="2">
    <source>
        <dbReference type="Proteomes" id="UP000243904"/>
    </source>
</evidence>
<dbReference type="EMBL" id="LT629750">
    <property type="protein sequence ID" value="SDS26405.1"/>
    <property type="molecule type" value="Genomic_DNA"/>
</dbReference>
<dbReference type="Proteomes" id="UP000243904">
    <property type="component" value="Chromosome I"/>
</dbReference>
<sequence>MIALAIKNETWFVSYKTRAGTHHGRMTRTFQSEDDAKQFAMRMLLEDKYPIAGTLNPYLPKQVVASSGVATWAAASPK</sequence>